<keyword evidence="1" id="KW-0732">Signal</keyword>
<protein>
    <recommendedName>
        <fullName evidence="6">PBP domain-containing protein</fullName>
    </recommendedName>
</protein>
<evidence type="ECO:0000256" key="1">
    <source>
        <dbReference type="SAM" id="SignalP"/>
    </source>
</evidence>
<dbReference type="Proteomes" id="UP000039324">
    <property type="component" value="Unassembled WGS sequence"/>
</dbReference>
<geneLocation type="mitochondrion" evidence="3"/>
<feature type="chain" id="PRO_5035990857" description="PBP domain-containing protein" evidence="1">
    <location>
        <begin position="42"/>
        <end position="404"/>
    </location>
</feature>
<keyword evidence="4" id="KW-1185">Reference proteome</keyword>
<reference evidence="3 5" key="2">
    <citation type="submission" date="2018-03" db="EMBL/GenBank/DDBJ databases">
        <authorList>
            <person name="Fogelqvist J."/>
        </authorList>
    </citation>
    <scope>NUCLEOTIDE SEQUENCE [LARGE SCALE GENOMIC DNA]</scope>
</reference>
<keyword evidence="3" id="KW-0496">Mitochondrion</keyword>
<feature type="signal peptide" evidence="1">
    <location>
        <begin position="1"/>
        <end position="41"/>
    </location>
</feature>
<evidence type="ECO:0000313" key="2">
    <source>
        <dbReference type="EMBL" id="CEP03070.1"/>
    </source>
</evidence>
<evidence type="ECO:0008006" key="6">
    <source>
        <dbReference type="Google" id="ProtNLM"/>
    </source>
</evidence>
<dbReference type="AlphaFoldDB" id="A0A0G4J666"/>
<accession>A0A0G4J666</accession>
<evidence type="ECO:0000313" key="4">
    <source>
        <dbReference type="Proteomes" id="UP000039324"/>
    </source>
</evidence>
<dbReference type="EMBL" id="OVEO01000006">
    <property type="protein sequence ID" value="SPQ96996.1"/>
    <property type="molecule type" value="Genomic_DNA"/>
</dbReference>
<proteinExistence type="predicted"/>
<gene>
    <name evidence="2" type="ORF">PBRA_009288</name>
    <name evidence="3" type="ORF">PLBR_LOCUS4211</name>
</gene>
<reference evidence="2 4" key="1">
    <citation type="submission" date="2015-02" db="EMBL/GenBank/DDBJ databases">
        <authorList>
            <person name="Chooi Y.-H."/>
        </authorList>
    </citation>
    <scope>NUCLEOTIDE SEQUENCE [LARGE SCALE GENOMIC DNA]</scope>
    <source>
        <strain evidence="2">E3</strain>
    </source>
</reference>
<name>A0A0G4J666_PLABS</name>
<organism evidence="2 4">
    <name type="scientific">Plasmodiophora brassicae</name>
    <name type="common">Clubroot disease agent</name>
    <dbReference type="NCBI Taxonomy" id="37360"/>
    <lineage>
        <taxon>Eukaryota</taxon>
        <taxon>Sar</taxon>
        <taxon>Rhizaria</taxon>
        <taxon>Endomyxa</taxon>
        <taxon>Phytomyxea</taxon>
        <taxon>Plasmodiophorida</taxon>
        <taxon>Plasmodiophoridae</taxon>
        <taxon>Plasmodiophora</taxon>
    </lineage>
</organism>
<dbReference type="EMBL" id="CDSF01000139">
    <property type="protein sequence ID" value="CEP03070.1"/>
    <property type="molecule type" value="Genomic_DNA"/>
</dbReference>
<sequence length="404" mass="42052">MRLIRQTGSCQRHRVPAPGCIANMRVAVVLLVVASAVAVHGQDCVITVPPNPLTAEGLATPYTMTGCDQAADTASFAEASIYDPATQTISVYHPLVINAGTQPAAPPVVPSLPANAIVGIWFGSNGDTLTLTGPGLANGNCVNGLPDSLFGQVAYCNAVAFFQAARNVQNVTPLGTGLDEQPCPSTRDFAIVDMDQSDNVDTTYLLTASGQVAQNTAANRRDLPGAKVISNGSDNGLVEYIAGVLQCALFVGNVLEDPGATSPSLALDEIQAARFQQAPVALVPDNDAMVVVNGQPNLQKRNLYRAGVFQDPNASGSPTDYCRNLANIAPTRFQDHFQRFFTTVASPDPATGNQLFNFMCARFQGAFEAAGLDCAGLLGIPSPITVSVDANGVATGCSISAVQV</sequence>
<evidence type="ECO:0000313" key="5">
    <source>
        <dbReference type="Proteomes" id="UP000290189"/>
    </source>
</evidence>
<evidence type="ECO:0000313" key="3">
    <source>
        <dbReference type="EMBL" id="SPQ96996.1"/>
    </source>
</evidence>
<dbReference type="Proteomes" id="UP000290189">
    <property type="component" value="Unassembled WGS sequence"/>
</dbReference>
<dbReference type="OrthoDB" id="2399191at2759"/>